<dbReference type="AlphaFoldDB" id="S7XPC0"/>
<evidence type="ECO:0000256" key="1">
    <source>
        <dbReference type="ARBA" id="ARBA00002957"/>
    </source>
</evidence>
<dbReference type="EMBL" id="ATCN01001289">
    <property type="protein sequence ID" value="EPR77768.1"/>
    <property type="molecule type" value="Genomic_DNA"/>
</dbReference>
<keyword evidence="5 8" id="KW-0812">Transmembrane</keyword>
<feature type="transmembrane region" description="Helical" evidence="8">
    <location>
        <begin position="20"/>
        <end position="44"/>
    </location>
</feature>
<feature type="transmembrane region" description="Helical" evidence="8">
    <location>
        <begin position="65"/>
        <end position="93"/>
    </location>
</feature>
<comment type="subcellular location">
    <subcellularLocation>
        <location evidence="8">Cell membrane</location>
        <topology evidence="8">Multi-pass membrane protein</topology>
    </subcellularLocation>
    <subcellularLocation>
        <location evidence="2">Membrane</location>
        <topology evidence="2">Multi-pass membrane protein</topology>
    </subcellularLocation>
</comment>
<dbReference type="OrthoDB" id="2196075at2759"/>
<dbReference type="STRING" id="1358809.S7XPC0"/>
<keyword evidence="6 8" id="KW-1133">Transmembrane helix</keyword>
<keyword evidence="7 8" id="KW-0472">Membrane</keyword>
<evidence type="ECO:0000256" key="5">
    <source>
        <dbReference type="ARBA" id="ARBA00022692"/>
    </source>
</evidence>
<organism evidence="9 10">
    <name type="scientific">Spraguea lophii (strain 42_110)</name>
    <name type="common">Microsporidian parasite</name>
    <dbReference type="NCBI Taxonomy" id="1358809"/>
    <lineage>
        <taxon>Eukaryota</taxon>
        <taxon>Fungi</taxon>
        <taxon>Fungi incertae sedis</taxon>
        <taxon>Microsporidia</taxon>
        <taxon>Spragueidae</taxon>
        <taxon>Spraguea</taxon>
    </lineage>
</organism>
<feature type="non-terminal residue" evidence="9">
    <location>
        <position position="115"/>
    </location>
</feature>
<dbReference type="PANTHER" id="PTHR12385">
    <property type="entry name" value="CHOLINE TRANSPORTER-LIKE (SLC FAMILY 44)"/>
    <property type="match status" value="1"/>
</dbReference>
<dbReference type="VEuPathDB" id="MicrosporidiaDB:SLOPH_2667"/>
<evidence type="ECO:0000256" key="4">
    <source>
        <dbReference type="ARBA" id="ARBA00015388"/>
    </source>
</evidence>
<reference evidence="10" key="1">
    <citation type="journal article" date="2013" name="PLoS Genet.">
        <title>The genome of Spraguea lophii and the basis of host-microsporidian interactions.</title>
        <authorList>
            <person name="Campbell S.E."/>
            <person name="Williams T.A."/>
            <person name="Yousuf A."/>
            <person name="Soanes D.M."/>
            <person name="Paszkiewicz K.H."/>
            <person name="Williams B.A.P."/>
        </authorList>
    </citation>
    <scope>NUCLEOTIDE SEQUENCE [LARGE SCALE GENOMIC DNA]</scope>
    <source>
        <strain evidence="10">42_110</strain>
    </source>
</reference>
<evidence type="ECO:0000313" key="9">
    <source>
        <dbReference type="EMBL" id="EPR77768.1"/>
    </source>
</evidence>
<evidence type="ECO:0000256" key="8">
    <source>
        <dbReference type="RuleBase" id="RU368066"/>
    </source>
</evidence>
<dbReference type="GO" id="GO:0005886">
    <property type="term" value="C:plasma membrane"/>
    <property type="evidence" value="ECO:0007669"/>
    <property type="project" value="UniProtKB-SubCell"/>
</dbReference>
<dbReference type="HOGENOM" id="CLU_2110555_0_0_1"/>
<dbReference type="InParanoid" id="S7XPC0"/>
<comment type="caution">
    <text evidence="9">The sequence shown here is derived from an EMBL/GenBank/DDBJ whole genome shotgun (WGS) entry which is preliminary data.</text>
</comment>
<evidence type="ECO:0000256" key="6">
    <source>
        <dbReference type="ARBA" id="ARBA00022989"/>
    </source>
</evidence>
<comment type="caution">
    <text evidence="8">Lacks conserved residue(s) required for the propagation of feature annotation.</text>
</comment>
<gene>
    <name evidence="9" type="ORF">SLOPH_2667</name>
</gene>
<keyword evidence="10" id="KW-1185">Reference proteome</keyword>
<proteinExistence type="inferred from homology"/>
<evidence type="ECO:0000256" key="7">
    <source>
        <dbReference type="ARBA" id="ARBA00023136"/>
    </source>
</evidence>
<dbReference type="PANTHER" id="PTHR12385:SF4">
    <property type="entry name" value="PROTEIN PNS1"/>
    <property type="match status" value="1"/>
</dbReference>
<evidence type="ECO:0000256" key="3">
    <source>
        <dbReference type="ARBA" id="ARBA00007168"/>
    </source>
</evidence>
<protein>
    <recommendedName>
        <fullName evidence="4 8">Protein PNS1</fullName>
    </recommendedName>
</protein>
<sequence length="115" mass="13172">MLISRDENGRINLMNNLLFFLLGLLEDIIKFINEWVFVHIALYGKSYVKTLKTSFRELMSGKGSVLINSLCIMSAINLLSFTCGLLYLGILYLTIDLTKVVNDIKEIMMFIMIIL</sequence>
<dbReference type="GO" id="GO:0022857">
    <property type="term" value="F:transmembrane transporter activity"/>
    <property type="evidence" value="ECO:0007669"/>
    <property type="project" value="UniProtKB-UniRule"/>
</dbReference>
<evidence type="ECO:0000256" key="2">
    <source>
        <dbReference type="ARBA" id="ARBA00004141"/>
    </source>
</evidence>
<name>S7XPC0_SPRLO</name>
<dbReference type="InterPro" id="IPR007603">
    <property type="entry name" value="Choline_transptr-like"/>
</dbReference>
<comment type="function">
    <text evidence="1 8">Probably involved in transport through the plasma membrane.</text>
</comment>
<dbReference type="Pfam" id="PF04515">
    <property type="entry name" value="Choline_transpo"/>
    <property type="match status" value="1"/>
</dbReference>
<dbReference type="Proteomes" id="UP000014978">
    <property type="component" value="Unassembled WGS sequence"/>
</dbReference>
<evidence type="ECO:0000313" key="10">
    <source>
        <dbReference type="Proteomes" id="UP000014978"/>
    </source>
</evidence>
<comment type="similarity">
    <text evidence="3 8">Belongs to the CTL (choline transporter-like) family.</text>
</comment>
<accession>S7XPC0</accession>